<feature type="compositionally biased region" description="Basic residues" evidence="1">
    <location>
        <begin position="183"/>
        <end position="193"/>
    </location>
</feature>
<dbReference type="OrthoDB" id="265776at2759"/>
<evidence type="ECO:0000259" key="2">
    <source>
        <dbReference type="PROSITE" id="PS51283"/>
    </source>
</evidence>
<feature type="region of interest" description="Disordered" evidence="1">
    <location>
        <begin position="244"/>
        <end position="268"/>
    </location>
</feature>
<keyword evidence="4" id="KW-1185">Reference proteome</keyword>
<dbReference type="PROSITE" id="PS51283">
    <property type="entry name" value="DUSP"/>
    <property type="match status" value="1"/>
</dbReference>
<gene>
    <name evidence="3" type="primary">Contig8735.g9331</name>
    <name evidence="3" type="ORF">STYLEM_13617</name>
</gene>
<sequence length="880" mass="102336">MRSQELNDINNNANQFMPDPLMSSIKSQDSNHLLYSMINDLKSQFQELRTSMSFEVDVLRQKITILEQSNKYLRDIQEQIIDNQRNFLDAPNHRFSMENIDDEYKSKKRQINELSINLDVPPTLHLNLKQLSSQNQTQLQLLKDLKKEMNDQYLNKSHTIQKVNDKMQEQKQHQQQQQQHTLHNQKHHIPAKNKSREHTANIKRPITSLRDPKQQKAYQNIISPHSKYEDTDLESTLQVGLLNNKANTPIESPNRSRKGGFLNQQDKASITSSSKYSIVVGMTLSDKLQGNNILSHLQKQTLANYKNKGIISQVKENKSHNQSQNQSTIGLNKSSVKKPDQDDQSQNRGLDQSSIIDSPKFLNFINSNTTRKQEDQQSNNLAQFYQPKVQSTTNQNSSLHHSSVKFQPSQPSDVMDNYQDEDHEIITERAIKINMNDPQQILLQSSGRLSSAQNIIKVIGKENHNQKQTKNPLLKNYMNSKPQNLKQSINNDIDDEESIASDECDEKRSYTPEPRHLEKLANKSQNNLNHSMIGIKGSLNTSMSGMIPTGGVNSVYKSSKMELSRYISKHKSNVDYQNKYNVMEFGGYKALIEQKGSKCQCKINGYSDEKTELQDIPKNACGNYCKLLGAREQRHILLECYQKELEKPPTEKKLKRYLIDARWIRKWCDFTNFDTSIMSNCFSVSTKTLIQDMLEDLQQQQSERTIRFDSSTLYQKPQKIDNNELLDHQYKGNIKRLRENLVENYDFLSVSPLIWMHLYSWYSADFQIARYMKRDKFNTNQYTLELYPHQKQEKLNLSYMGPQQDSSESESEIDQTNNNRQFDSPTLELRQRNVTQTILQSKDQISISNRMFQHNIGKKMNKLSNKSQEFISLNDSHRQQ</sequence>
<evidence type="ECO:0000313" key="4">
    <source>
        <dbReference type="Proteomes" id="UP000039865"/>
    </source>
</evidence>
<dbReference type="InterPro" id="IPR035927">
    <property type="entry name" value="DUSP-like_sf"/>
</dbReference>
<feature type="compositionally biased region" description="Polar residues" evidence="1">
    <location>
        <begin position="389"/>
        <end position="412"/>
    </location>
</feature>
<feature type="region of interest" description="Disordered" evidence="1">
    <location>
        <begin position="799"/>
        <end position="827"/>
    </location>
</feature>
<feature type="region of interest" description="Disordered" evidence="1">
    <location>
        <begin position="165"/>
        <end position="215"/>
    </location>
</feature>
<evidence type="ECO:0000313" key="3">
    <source>
        <dbReference type="EMBL" id="CDW84553.1"/>
    </source>
</evidence>
<feature type="region of interest" description="Disordered" evidence="1">
    <location>
        <begin position="389"/>
        <end position="413"/>
    </location>
</feature>
<feature type="compositionally biased region" description="Polar residues" evidence="1">
    <location>
        <begin position="814"/>
        <end position="824"/>
    </location>
</feature>
<feature type="domain" description="DUSP" evidence="2">
    <location>
        <begin position="628"/>
        <end position="773"/>
    </location>
</feature>
<feature type="compositionally biased region" description="Polar residues" evidence="1">
    <location>
        <begin position="320"/>
        <end position="334"/>
    </location>
</feature>
<organism evidence="3 4">
    <name type="scientific">Stylonychia lemnae</name>
    <name type="common">Ciliate</name>
    <dbReference type="NCBI Taxonomy" id="5949"/>
    <lineage>
        <taxon>Eukaryota</taxon>
        <taxon>Sar</taxon>
        <taxon>Alveolata</taxon>
        <taxon>Ciliophora</taxon>
        <taxon>Intramacronucleata</taxon>
        <taxon>Spirotrichea</taxon>
        <taxon>Stichotrichia</taxon>
        <taxon>Sporadotrichida</taxon>
        <taxon>Oxytrichidae</taxon>
        <taxon>Stylonychinae</taxon>
        <taxon>Stylonychia</taxon>
    </lineage>
</organism>
<dbReference type="Proteomes" id="UP000039865">
    <property type="component" value="Unassembled WGS sequence"/>
</dbReference>
<protein>
    <submittedName>
        <fullName evidence="3">Ubiquitin carboxyl-terminal hydrolase</fullName>
    </submittedName>
</protein>
<feature type="region of interest" description="Disordered" evidence="1">
    <location>
        <begin position="315"/>
        <end position="353"/>
    </location>
</feature>
<evidence type="ECO:0000256" key="1">
    <source>
        <dbReference type="SAM" id="MobiDB-lite"/>
    </source>
</evidence>
<dbReference type="Pfam" id="PF06337">
    <property type="entry name" value="DUSP"/>
    <property type="match status" value="1"/>
</dbReference>
<dbReference type="InterPro" id="IPR006615">
    <property type="entry name" value="Pept_C19_DUSP"/>
</dbReference>
<dbReference type="SUPFAM" id="SSF143791">
    <property type="entry name" value="DUSP-like"/>
    <property type="match status" value="1"/>
</dbReference>
<feature type="compositionally biased region" description="Low complexity" evidence="1">
    <location>
        <begin position="173"/>
        <end position="182"/>
    </location>
</feature>
<feature type="compositionally biased region" description="Polar residues" evidence="1">
    <location>
        <begin position="244"/>
        <end position="253"/>
    </location>
</feature>
<feature type="compositionally biased region" description="Polar residues" evidence="1">
    <location>
        <begin position="344"/>
        <end position="353"/>
    </location>
</feature>
<dbReference type="GO" id="GO:0004843">
    <property type="term" value="F:cysteine-type deubiquitinase activity"/>
    <property type="evidence" value="ECO:0007669"/>
    <property type="project" value="InterPro"/>
</dbReference>
<name>A0A078AUJ8_STYLE</name>
<keyword evidence="3" id="KW-0378">Hydrolase</keyword>
<dbReference type="EMBL" id="CCKQ01012919">
    <property type="protein sequence ID" value="CDW84553.1"/>
    <property type="molecule type" value="Genomic_DNA"/>
</dbReference>
<proteinExistence type="predicted"/>
<accession>A0A078AUJ8</accession>
<dbReference type="Gene3D" id="3.30.2230.10">
    <property type="entry name" value="DUSP-like"/>
    <property type="match status" value="1"/>
</dbReference>
<dbReference type="InParanoid" id="A0A078AUJ8"/>
<reference evidence="3 4" key="1">
    <citation type="submission" date="2014-06" db="EMBL/GenBank/DDBJ databases">
        <authorList>
            <person name="Swart Estienne"/>
        </authorList>
    </citation>
    <scope>NUCLEOTIDE SEQUENCE [LARGE SCALE GENOMIC DNA]</scope>
    <source>
        <strain evidence="3 4">130c</strain>
    </source>
</reference>
<dbReference type="AlphaFoldDB" id="A0A078AUJ8"/>